<dbReference type="Gene3D" id="3.10.450.50">
    <property type="match status" value="1"/>
</dbReference>
<reference evidence="2 3" key="1">
    <citation type="journal article" date="2024" name="J. Plant Pathol.">
        <title>Sequence and assembly of the genome of Seiridium unicorne, isolate CBS 538.82, causal agent of cypress canker disease.</title>
        <authorList>
            <person name="Scali E."/>
            <person name="Rocca G.D."/>
            <person name="Danti R."/>
            <person name="Garbelotto M."/>
            <person name="Barberini S."/>
            <person name="Baroncelli R."/>
            <person name="Emiliani G."/>
        </authorList>
    </citation>
    <scope>NUCLEOTIDE SEQUENCE [LARGE SCALE GENOMIC DNA]</scope>
    <source>
        <strain evidence="2 3">BM-138-508</strain>
    </source>
</reference>
<dbReference type="InterPro" id="IPR032710">
    <property type="entry name" value="NTF2-like_dom_sf"/>
</dbReference>
<accession>A0ABR2VIC9</accession>
<sequence>MALCQSGSTYITLTCFCFVAADRFVEYYYEALNRNLRGGPAHTHQDLSQFYVSTSARLTGAGLKPDISINGHVCSAVSELQELLEKQGTPIHYDVQSVDAHPVNPHYVLGSTDPEVQNDKGDKMSFSVQVGGTIKFNKGDEATIKGFNDAFVLVPHWEAQGRNAPRGLRRWVVVSQNSRHL</sequence>
<dbReference type="PROSITE" id="PS50177">
    <property type="entry name" value="NTF2_DOMAIN"/>
    <property type="match status" value="1"/>
</dbReference>
<evidence type="ECO:0000313" key="2">
    <source>
        <dbReference type="EMBL" id="KAK9426541.1"/>
    </source>
</evidence>
<evidence type="ECO:0000259" key="1">
    <source>
        <dbReference type="PROSITE" id="PS50177"/>
    </source>
</evidence>
<feature type="domain" description="NTF2" evidence="1">
    <location>
        <begin position="20"/>
        <end position="180"/>
    </location>
</feature>
<comment type="caution">
    <text evidence="2">The sequence shown here is derived from an EMBL/GenBank/DDBJ whole genome shotgun (WGS) entry which is preliminary data.</text>
</comment>
<evidence type="ECO:0000313" key="3">
    <source>
        <dbReference type="Proteomes" id="UP001408356"/>
    </source>
</evidence>
<organism evidence="2 3">
    <name type="scientific">Seiridium unicorne</name>
    <dbReference type="NCBI Taxonomy" id="138068"/>
    <lineage>
        <taxon>Eukaryota</taxon>
        <taxon>Fungi</taxon>
        <taxon>Dikarya</taxon>
        <taxon>Ascomycota</taxon>
        <taxon>Pezizomycotina</taxon>
        <taxon>Sordariomycetes</taxon>
        <taxon>Xylariomycetidae</taxon>
        <taxon>Amphisphaeriales</taxon>
        <taxon>Sporocadaceae</taxon>
        <taxon>Seiridium</taxon>
    </lineage>
</organism>
<proteinExistence type="predicted"/>
<dbReference type="SUPFAM" id="SSF54427">
    <property type="entry name" value="NTF2-like"/>
    <property type="match status" value="1"/>
</dbReference>
<name>A0ABR2VIC9_9PEZI</name>
<dbReference type="Proteomes" id="UP001408356">
    <property type="component" value="Unassembled WGS sequence"/>
</dbReference>
<gene>
    <name evidence="2" type="ORF">SUNI508_00068</name>
</gene>
<dbReference type="EMBL" id="JARVKF010000001">
    <property type="protein sequence ID" value="KAK9426541.1"/>
    <property type="molecule type" value="Genomic_DNA"/>
</dbReference>
<protein>
    <submittedName>
        <fullName evidence="2">Nuclear transport factor 2 domain-containing protein</fullName>
    </submittedName>
</protein>
<keyword evidence="3" id="KW-1185">Reference proteome</keyword>
<dbReference type="InterPro" id="IPR018222">
    <property type="entry name" value="Nuclear_transport_factor_2_euk"/>
</dbReference>